<proteinExistence type="predicted"/>
<evidence type="ECO:0000313" key="1">
    <source>
        <dbReference type="EMBL" id="MPM72931.1"/>
    </source>
</evidence>
<name>A0A645C7G0_9ZZZZ</name>
<protein>
    <submittedName>
        <fullName evidence="1">Uncharacterized protein</fullName>
    </submittedName>
</protein>
<reference evidence="1" key="1">
    <citation type="submission" date="2019-08" db="EMBL/GenBank/DDBJ databases">
        <authorList>
            <person name="Kucharzyk K."/>
            <person name="Murdoch R.W."/>
            <person name="Higgins S."/>
            <person name="Loffler F."/>
        </authorList>
    </citation>
    <scope>NUCLEOTIDE SEQUENCE</scope>
</reference>
<dbReference type="EMBL" id="VSSQ01025047">
    <property type="protein sequence ID" value="MPM72931.1"/>
    <property type="molecule type" value="Genomic_DNA"/>
</dbReference>
<organism evidence="1">
    <name type="scientific">bioreactor metagenome</name>
    <dbReference type="NCBI Taxonomy" id="1076179"/>
    <lineage>
        <taxon>unclassified sequences</taxon>
        <taxon>metagenomes</taxon>
        <taxon>ecological metagenomes</taxon>
    </lineage>
</organism>
<dbReference type="AlphaFoldDB" id="A0A645C7G0"/>
<accession>A0A645C7G0</accession>
<sequence>MIVKRYEIEFKTRVTKVQKMAHVIARTKVEAKRVLASREASPIIQWVGEIAEIDVPDGRFGGGYVEKTEFVKKGVNRND</sequence>
<gene>
    <name evidence="1" type="ORF">SDC9_119907</name>
</gene>
<comment type="caution">
    <text evidence="1">The sequence shown here is derived from an EMBL/GenBank/DDBJ whole genome shotgun (WGS) entry which is preliminary data.</text>
</comment>